<organism evidence="4 5">
    <name type="scientific">Echria macrotheca</name>
    <dbReference type="NCBI Taxonomy" id="438768"/>
    <lineage>
        <taxon>Eukaryota</taxon>
        <taxon>Fungi</taxon>
        <taxon>Dikarya</taxon>
        <taxon>Ascomycota</taxon>
        <taxon>Pezizomycotina</taxon>
        <taxon>Sordariomycetes</taxon>
        <taxon>Sordariomycetidae</taxon>
        <taxon>Sordariales</taxon>
        <taxon>Schizotheciaceae</taxon>
        <taxon>Echria</taxon>
    </lineage>
</organism>
<keyword evidence="2" id="KW-0732">Signal</keyword>
<sequence length="339" mass="36241">MDLACCTCATLLSAVPAVLPCSPEASTEKPLLAPSNRRLECCARVICGHCQDKNPRFRSYCPYCQLPSSSSRPPPVLESRGRRSSPRDQLPSYYAAVTANPASASPSPPPYTPFAAPPPPAAAAPDPRPTDPTSTSPSPSPSLSPSPGKPEALTPPAHPAPRHISSPIPSDPEKAAAAAAAATLAPDEEGVQDTLHFLDHADDTVTSLSLRYGVPAVALRRANNLASDHLLAARRTILIPATHYPHGVSLSPRPVEGEEEEARKAKIRRWMVACKVADYEVAVLYLEQADYDFQDAVDAYLADEAWERDHPLDRSGGRDGNPSRIGRLVSGKMSQRRSG</sequence>
<dbReference type="PROSITE" id="PS51782">
    <property type="entry name" value="LYSM"/>
    <property type="match status" value="1"/>
</dbReference>
<dbReference type="Proteomes" id="UP001239445">
    <property type="component" value="Unassembled WGS sequence"/>
</dbReference>
<evidence type="ECO:0000256" key="2">
    <source>
        <dbReference type="SAM" id="SignalP"/>
    </source>
</evidence>
<name>A0AAJ0B4U1_9PEZI</name>
<gene>
    <name evidence="4" type="ORF">QBC47DRAFT_390691</name>
</gene>
<proteinExistence type="predicted"/>
<feature type="compositionally biased region" description="Low complexity" evidence="1">
    <location>
        <begin position="95"/>
        <end position="105"/>
    </location>
</feature>
<dbReference type="InterPro" id="IPR036779">
    <property type="entry name" value="LysM_dom_sf"/>
</dbReference>
<dbReference type="Gene3D" id="3.10.350.10">
    <property type="entry name" value="LysM domain"/>
    <property type="match status" value="1"/>
</dbReference>
<dbReference type="PANTHER" id="PTHR20932">
    <property type="entry name" value="LYSM AND PUTATIVE PEPTIDOGLYCAN-BINDING DOMAIN-CONTAINING PROTEIN"/>
    <property type="match status" value="1"/>
</dbReference>
<evidence type="ECO:0000313" key="4">
    <source>
        <dbReference type="EMBL" id="KAK1751666.1"/>
    </source>
</evidence>
<dbReference type="InterPro" id="IPR045030">
    <property type="entry name" value="LYSM1-4"/>
</dbReference>
<reference evidence="4" key="1">
    <citation type="submission" date="2023-06" db="EMBL/GenBank/DDBJ databases">
        <title>Genome-scale phylogeny and comparative genomics of the fungal order Sordariales.</title>
        <authorList>
            <consortium name="Lawrence Berkeley National Laboratory"/>
            <person name="Hensen N."/>
            <person name="Bonometti L."/>
            <person name="Westerberg I."/>
            <person name="Brannstrom I.O."/>
            <person name="Guillou S."/>
            <person name="Cros-Aarteil S."/>
            <person name="Calhoun S."/>
            <person name="Haridas S."/>
            <person name="Kuo A."/>
            <person name="Mondo S."/>
            <person name="Pangilinan J."/>
            <person name="Riley R."/>
            <person name="Labutti K."/>
            <person name="Andreopoulos B."/>
            <person name="Lipzen A."/>
            <person name="Chen C."/>
            <person name="Yanf M."/>
            <person name="Daum C."/>
            <person name="Ng V."/>
            <person name="Clum A."/>
            <person name="Steindorff A."/>
            <person name="Ohm R."/>
            <person name="Martin F."/>
            <person name="Silar P."/>
            <person name="Natvig D."/>
            <person name="Lalanne C."/>
            <person name="Gautier V."/>
            <person name="Ament-Velasquez S.L."/>
            <person name="Kruys A."/>
            <person name="Hutchinson M.I."/>
            <person name="Powell A.J."/>
            <person name="Barry K."/>
            <person name="Miller A.N."/>
            <person name="Grigoriev I.V."/>
            <person name="Debuchy R."/>
            <person name="Gladieux P."/>
            <person name="Thoren M.H."/>
            <person name="Johannesson H."/>
        </authorList>
    </citation>
    <scope>NUCLEOTIDE SEQUENCE</scope>
    <source>
        <strain evidence="4">PSN4</strain>
    </source>
</reference>
<feature type="compositionally biased region" description="Pro residues" evidence="1">
    <location>
        <begin position="138"/>
        <end position="148"/>
    </location>
</feature>
<evidence type="ECO:0000256" key="1">
    <source>
        <dbReference type="SAM" id="MobiDB-lite"/>
    </source>
</evidence>
<comment type="caution">
    <text evidence="4">The sequence shown here is derived from an EMBL/GenBank/DDBJ whole genome shotgun (WGS) entry which is preliminary data.</text>
</comment>
<keyword evidence="5" id="KW-1185">Reference proteome</keyword>
<dbReference type="EMBL" id="MU839841">
    <property type="protein sequence ID" value="KAK1751666.1"/>
    <property type="molecule type" value="Genomic_DNA"/>
</dbReference>
<evidence type="ECO:0000313" key="5">
    <source>
        <dbReference type="Proteomes" id="UP001239445"/>
    </source>
</evidence>
<dbReference type="CDD" id="cd00118">
    <property type="entry name" value="LysM"/>
    <property type="match status" value="1"/>
</dbReference>
<evidence type="ECO:0000259" key="3">
    <source>
        <dbReference type="PROSITE" id="PS51782"/>
    </source>
</evidence>
<feature type="region of interest" description="Disordered" evidence="1">
    <location>
        <begin position="67"/>
        <end position="187"/>
    </location>
</feature>
<dbReference type="Pfam" id="PF01476">
    <property type="entry name" value="LysM"/>
    <property type="match status" value="1"/>
</dbReference>
<feature type="chain" id="PRO_5042460545" description="LysM domain-containing protein" evidence="2">
    <location>
        <begin position="21"/>
        <end position="339"/>
    </location>
</feature>
<dbReference type="InterPro" id="IPR018392">
    <property type="entry name" value="LysM"/>
</dbReference>
<feature type="region of interest" description="Disordered" evidence="1">
    <location>
        <begin position="310"/>
        <end position="339"/>
    </location>
</feature>
<protein>
    <recommendedName>
        <fullName evidence="3">LysM domain-containing protein</fullName>
    </recommendedName>
</protein>
<feature type="compositionally biased region" description="Pro residues" evidence="1">
    <location>
        <begin position="106"/>
        <end position="122"/>
    </location>
</feature>
<feature type="signal peptide" evidence="2">
    <location>
        <begin position="1"/>
        <end position="20"/>
    </location>
</feature>
<dbReference type="PANTHER" id="PTHR20932:SF31">
    <property type="entry name" value="RING-TYPE DOMAIN-CONTAINING PROTEIN"/>
    <property type="match status" value="1"/>
</dbReference>
<dbReference type="AlphaFoldDB" id="A0AAJ0B4U1"/>
<feature type="domain" description="LysM" evidence="3">
    <location>
        <begin position="195"/>
        <end position="239"/>
    </location>
</feature>
<accession>A0AAJ0B4U1</accession>